<organism evidence="2 3">
    <name type="scientific">Venturia inaequalis</name>
    <name type="common">Apple scab fungus</name>
    <dbReference type="NCBI Taxonomy" id="5025"/>
    <lineage>
        <taxon>Eukaryota</taxon>
        <taxon>Fungi</taxon>
        <taxon>Dikarya</taxon>
        <taxon>Ascomycota</taxon>
        <taxon>Pezizomycotina</taxon>
        <taxon>Dothideomycetes</taxon>
        <taxon>Pleosporomycetidae</taxon>
        <taxon>Venturiales</taxon>
        <taxon>Venturiaceae</taxon>
        <taxon>Venturia</taxon>
    </lineage>
</organism>
<protein>
    <submittedName>
        <fullName evidence="2">Uncharacterized protein</fullName>
    </submittedName>
</protein>
<dbReference type="EMBL" id="WNWS01000037">
    <property type="protein sequence ID" value="KAE9985807.1"/>
    <property type="molecule type" value="Genomic_DNA"/>
</dbReference>
<comment type="caution">
    <text evidence="2">The sequence shown here is derived from an EMBL/GenBank/DDBJ whole genome shotgun (WGS) entry which is preliminary data.</text>
</comment>
<evidence type="ECO:0000256" key="1">
    <source>
        <dbReference type="SAM" id="MobiDB-lite"/>
    </source>
</evidence>
<reference evidence="2 3" key="1">
    <citation type="submission" date="2018-12" db="EMBL/GenBank/DDBJ databases">
        <title>Venturia inaequalis Genome Resource.</title>
        <authorList>
            <person name="Lichtner F.J."/>
        </authorList>
    </citation>
    <scope>NUCLEOTIDE SEQUENCE [LARGE SCALE GENOMIC DNA]</scope>
    <source>
        <strain evidence="2 3">120213</strain>
    </source>
</reference>
<proteinExistence type="predicted"/>
<feature type="region of interest" description="Disordered" evidence="1">
    <location>
        <begin position="96"/>
        <end position="135"/>
    </location>
</feature>
<sequence>MASFRILKDSKRPKMKIPIWTKWVIWRRRAAGSGFSAARPAFGQARPEDAAGHELLEDLMPAMRSLGTSSSVHRGFVELLLEKLWTRLGMEERLPARSLREDPPNLQPTRSSLSAFPRPPQCAPISLASSTSHPY</sequence>
<dbReference type="Proteomes" id="UP000447873">
    <property type="component" value="Unassembled WGS sequence"/>
</dbReference>
<evidence type="ECO:0000313" key="3">
    <source>
        <dbReference type="Proteomes" id="UP000447873"/>
    </source>
</evidence>
<gene>
    <name evidence="2" type="ORF">EG328_006928</name>
</gene>
<dbReference type="AlphaFoldDB" id="A0A8H3VDY6"/>
<name>A0A8H3VDY6_VENIN</name>
<evidence type="ECO:0000313" key="2">
    <source>
        <dbReference type="EMBL" id="KAE9985807.1"/>
    </source>
</evidence>
<accession>A0A8H3VDY6</accession>